<protein>
    <submittedName>
        <fullName evidence="2">Secreted RxLR effector protein 78-like</fullName>
    </submittedName>
</protein>
<gene>
    <name evidence="2" type="primary">LOC142180077</name>
</gene>
<evidence type="ECO:0000313" key="1">
    <source>
        <dbReference type="Proteomes" id="UP000790787"/>
    </source>
</evidence>
<keyword evidence="1" id="KW-1185">Reference proteome</keyword>
<proteinExistence type="predicted"/>
<name>A0AC58UCA2_TOBAC</name>
<evidence type="ECO:0000313" key="2">
    <source>
        <dbReference type="RefSeq" id="XP_075107100.1"/>
    </source>
</evidence>
<reference evidence="2" key="2">
    <citation type="submission" date="2025-08" db="UniProtKB">
        <authorList>
            <consortium name="RefSeq"/>
        </authorList>
    </citation>
    <scope>IDENTIFICATION</scope>
    <source>
        <tissue evidence="2">Leaf</tissue>
    </source>
</reference>
<sequence length="130" mass="14894">MPRIISANQSGFVKGRSISENIMLTHDIVQGIKKPNPGANVVIKLDMAKVYDRVSWAYICITLRRMRFCEKIIDMIWRTMSNNWYSVIVKSTRHYFFKSTRGIKQGDPLAPAIFIIGAELLSRMLNSLSL</sequence>
<reference evidence="1" key="1">
    <citation type="journal article" date="2014" name="Nat. Commun.">
        <title>The tobacco genome sequence and its comparison with those of tomato and potato.</title>
        <authorList>
            <person name="Sierro N."/>
            <person name="Battey J.N."/>
            <person name="Ouadi S."/>
            <person name="Bakaher N."/>
            <person name="Bovet L."/>
            <person name="Willig A."/>
            <person name="Goepfert S."/>
            <person name="Peitsch M.C."/>
            <person name="Ivanov N.V."/>
        </authorList>
    </citation>
    <scope>NUCLEOTIDE SEQUENCE [LARGE SCALE GENOMIC DNA]</scope>
</reference>
<accession>A0AC58UCA2</accession>
<dbReference type="RefSeq" id="XP_075107100.1">
    <property type="nucleotide sequence ID" value="XM_075250999.1"/>
</dbReference>
<organism evidence="1 2">
    <name type="scientific">Nicotiana tabacum</name>
    <name type="common">Common tobacco</name>
    <dbReference type="NCBI Taxonomy" id="4097"/>
    <lineage>
        <taxon>Eukaryota</taxon>
        <taxon>Viridiplantae</taxon>
        <taxon>Streptophyta</taxon>
        <taxon>Embryophyta</taxon>
        <taxon>Tracheophyta</taxon>
        <taxon>Spermatophyta</taxon>
        <taxon>Magnoliopsida</taxon>
        <taxon>eudicotyledons</taxon>
        <taxon>Gunneridae</taxon>
        <taxon>Pentapetalae</taxon>
        <taxon>asterids</taxon>
        <taxon>lamiids</taxon>
        <taxon>Solanales</taxon>
        <taxon>Solanaceae</taxon>
        <taxon>Nicotianoideae</taxon>
        <taxon>Nicotianeae</taxon>
        <taxon>Nicotiana</taxon>
    </lineage>
</organism>
<dbReference type="Proteomes" id="UP000790787">
    <property type="component" value="Chromosome 4"/>
</dbReference>